<accession>A0A7S9PRS4</accession>
<keyword evidence="5" id="KW-0687">Ribonucleoprotein</keyword>
<comment type="similarity">
    <text evidence="2">Belongs to the mitochondrion-specific ribosomal protein mL49 family.</text>
</comment>
<dbReference type="GO" id="GO:0003735">
    <property type="term" value="F:structural constituent of ribosome"/>
    <property type="evidence" value="ECO:0007669"/>
    <property type="project" value="InterPro"/>
</dbReference>
<evidence type="ECO:0000256" key="2">
    <source>
        <dbReference type="ARBA" id="ARBA00005677"/>
    </source>
</evidence>
<evidence type="ECO:0000256" key="1">
    <source>
        <dbReference type="ARBA" id="ARBA00004173"/>
    </source>
</evidence>
<dbReference type="EMBL" id="CP031385">
    <property type="protein sequence ID" value="QPG93646.1"/>
    <property type="molecule type" value="Genomic_DNA"/>
</dbReference>
<dbReference type="PANTHER" id="PTHR13477:SF0">
    <property type="entry name" value="LARGE RIBOSOMAL SUBUNIT PROTEIN ML49"/>
    <property type="match status" value="1"/>
</dbReference>
<keyword evidence="3" id="KW-0689">Ribosomal protein</keyword>
<protein>
    <recommendedName>
        <fullName evidence="6">Large ribosomal subunit protein mL49</fullName>
    </recommendedName>
</protein>
<evidence type="ECO:0000256" key="6">
    <source>
        <dbReference type="ARBA" id="ARBA00035191"/>
    </source>
</evidence>
<keyword evidence="4" id="KW-0496">Mitochondrion</keyword>
<evidence type="ECO:0000256" key="5">
    <source>
        <dbReference type="ARBA" id="ARBA00023274"/>
    </source>
</evidence>
<dbReference type="OrthoDB" id="19439at2759"/>
<dbReference type="InterPro" id="IPR007740">
    <property type="entry name" value="Ribosomal_mL49"/>
</dbReference>
<dbReference type="GO" id="GO:0005762">
    <property type="term" value="C:mitochondrial large ribosomal subunit"/>
    <property type="evidence" value="ECO:0007669"/>
    <property type="project" value="TreeGrafter"/>
</dbReference>
<name>A0A7S9PRS4_EPIFF</name>
<evidence type="ECO:0000256" key="4">
    <source>
        <dbReference type="ARBA" id="ARBA00023128"/>
    </source>
</evidence>
<keyword evidence="8" id="KW-1185">Reference proteome</keyword>
<reference evidence="7 8" key="1">
    <citation type="journal article" date="2018" name="PLoS Genet.">
        <title>Repeat elements organise 3D genome structure and mediate transcription in the filamentous fungus Epichloe festucae.</title>
        <authorList>
            <person name="Winter D.J."/>
            <person name="Ganley A.R.D."/>
            <person name="Young C.A."/>
            <person name="Liachko I."/>
            <person name="Schardl C.L."/>
            <person name="Dupont P.Y."/>
            <person name="Berry D."/>
            <person name="Ram A."/>
            <person name="Scott B."/>
            <person name="Cox M.P."/>
        </authorList>
    </citation>
    <scope>NUCLEOTIDE SEQUENCE [LARGE SCALE GENOMIC DNA]</scope>
    <source>
        <strain evidence="7 8">Fl1</strain>
    </source>
</reference>
<organism evidence="7 8">
    <name type="scientific">Epichloe festucae (strain Fl1)</name>
    <dbReference type="NCBI Taxonomy" id="877507"/>
    <lineage>
        <taxon>Eukaryota</taxon>
        <taxon>Fungi</taxon>
        <taxon>Dikarya</taxon>
        <taxon>Ascomycota</taxon>
        <taxon>Pezizomycotina</taxon>
        <taxon>Sordariomycetes</taxon>
        <taxon>Hypocreomycetidae</taxon>
        <taxon>Hypocreales</taxon>
        <taxon>Clavicipitaceae</taxon>
        <taxon>Epichloe</taxon>
    </lineage>
</organism>
<comment type="subcellular location">
    <subcellularLocation>
        <location evidence="1">Mitochondrion</location>
    </subcellularLocation>
</comment>
<proteinExistence type="inferred from homology"/>
<evidence type="ECO:0000313" key="7">
    <source>
        <dbReference type="EMBL" id="QPG93646.1"/>
    </source>
</evidence>
<dbReference type="GO" id="GO:0006412">
    <property type="term" value="P:translation"/>
    <property type="evidence" value="ECO:0007669"/>
    <property type="project" value="InterPro"/>
</dbReference>
<dbReference type="Proteomes" id="UP000594364">
    <property type="component" value="Chromosome 1"/>
</dbReference>
<gene>
    <name evidence="7" type="ORF">C2857_001373</name>
</gene>
<evidence type="ECO:0000256" key="3">
    <source>
        <dbReference type="ARBA" id="ARBA00022980"/>
    </source>
</evidence>
<sequence length="156" mass="17481">MSRHIPRVVYQGQRYLSSSNLSHATKKLPIFQLSFLASSRCLSTATTKATRSYTPISRVPTPPPTKTTDELASGPYIVRRTPSAQLPVYKQLKSGGNRVVVLIKKVDGDRKKLLEDMVESLGVSQDEIRINPTTQNLELKGDYYEKAKSWLLARGF</sequence>
<dbReference type="Gene3D" id="3.30.780.10">
    <property type="entry name" value="SUI1-like domain"/>
    <property type="match status" value="1"/>
</dbReference>
<evidence type="ECO:0000313" key="8">
    <source>
        <dbReference type="Proteomes" id="UP000594364"/>
    </source>
</evidence>
<dbReference type="PANTHER" id="PTHR13477">
    <property type="entry name" value="MITOCHONDRIAL 39S RIBOSOMAL PROTEIN L49"/>
    <property type="match status" value="1"/>
</dbReference>
<dbReference type="AlphaFoldDB" id="A0A7S9PRS4"/>
<dbReference type="Pfam" id="PF05046">
    <property type="entry name" value="Img2"/>
    <property type="match status" value="1"/>
</dbReference>